<dbReference type="Proteomes" id="UP001303701">
    <property type="component" value="Chromosome"/>
</dbReference>
<dbReference type="GeneID" id="301125067"/>
<dbReference type="Pfam" id="PF02075">
    <property type="entry name" value="RuvC"/>
    <property type="match status" value="1"/>
</dbReference>
<dbReference type="EMBL" id="CP134501">
    <property type="protein sequence ID" value="WNF33817.1"/>
    <property type="molecule type" value="Genomic_DNA"/>
</dbReference>
<accession>A0ABY9WF29</accession>
<keyword evidence="2" id="KW-0227">DNA damage</keyword>
<evidence type="ECO:0000256" key="1">
    <source>
        <dbReference type="ARBA" id="ARBA00009518"/>
    </source>
</evidence>
<protein>
    <submittedName>
        <fullName evidence="7">Crossover junction endodeoxyribonuclease RuvC</fullName>
    </submittedName>
</protein>
<dbReference type="InterPro" id="IPR002176">
    <property type="entry name" value="X-over_junc_endoDNase_RuvC"/>
</dbReference>
<keyword evidence="4" id="KW-0238">DNA-binding</keyword>
<sequence>MRRYVGIDPSTRTGFVALDENGNVLKAKELTGVGSKDPKRMVTLIDEIMRHIHENDKIVIEGFGFASQQAIQLGGIGWGIRMALFRRKMKYIEVTPNTVKKFATGKGNAKKEDMILPIFKEWGFEHPSDNVRDAFVLAQIARALNGQVELTKFQKEALNKIS</sequence>
<dbReference type="InterPro" id="IPR036397">
    <property type="entry name" value="RNaseH_sf"/>
</dbReference>
<evidence type="ECO:0000256" key="2">
    <source>
        <dbReference type="ARBA" id="ARBA00022763"/>
    </source>
</evidence>
<proteinExistence type="inferred from homology"/>
<dbReference type="InterPro" id="IPR012337">
    <property type="entry name" value="RNaseH-like_sf"/>
</dbReference>
<keyword evidence="8" id="KW-1185">Reference proteome</keyword>
<gene>
    <name evidence="7" type="ORF">RI196_03785</name>
</gene>
<evidence type="ECO:0000256" key="3">
    <source>
        <dbReference type="ARBA" id="ARBA00022842"/>
    </source>
</evidence>
<dbReference type="RefSeq" id="WP_311066927.1">
    <property type="nucleotide sequence ID" value="NZ_CP134501.1"/>
</dbReference>
<name>A0ABY9WF29_9BACI</name>
<evidence type="ECO:0000313" key="8">
    <source>
        <dbReference type="Proteomes" id="UP001303701"/>
    </source>
</evidence>
<evidence type="ECO:0000256" key="4">
    <source>
        <dbReference type="ARBA" id="ARBA00023125"/>
    </source>
</evidence>
<dbReference type="Gene3D" id="3.30.420.10">
    <property type="entry name" value="Ribonuclease H-like superfamily/Ribonuclease H"/>
    <property type="match status" value="1"/>
</dbReference>
<evidence type="ECO:0000256" key="6">
    <source>
        <dbReference type="ARBA" id="ARBA00023204"/>
    </source>
</evidence>
<reference evidence="7 8" key="1">
    <citation type="submission" date="2023-09" db="EMBL/GenBank/DDBJ databases">
        <title>Different Types of Thermotolerant Ring-Cleaving Dioxygenases derived from Aeribacillus composti HB-1 applied for multiple aromatic hydrocarbons removal.</title>
        <authorList>
            <person name="Cao L."/>
            <person name="Li M."/>
            <person name="Ma T."/>
        </authorList>
    </citation>
    <scope>NUCLEOTIDE SEQUENCE [LARGE SCALE GENOMIC DNA]</scope>
    <source>
        <strain evidence="7 8">HB-1</strain>
    </source>
</reference>
<evidence type="ECO:0000256" key="5">
    <source>
        <dbReference type="ARBA" id="ARBA00023172"/>
    </source>
</evidence>
<keyword evidence="3" id="KW-0460">Magnesium</keyword>
<keyword evidence="6" id="KW-0234">DNA repair</keyword>
<organism evidence="7 8">
    <name type="scientific">Aeribacillus composti</name>
    <dbReference type="NCBI Taxonomy" id="1868734"/>
    <lineage>
        <taxon>Bacteria</taxon>
        <taxon>Bacillati</taxon>
        <taxon>Bacillota</taxon>
        <taxon>Bacilli</taxon>
        <taxon>Bacillales</taxon>
        <taxon>Bacillaceae</taxon>
        <taxon>Aeribacillus</taxon>
    </lineage>
</organism>
<keyword evidence="5" id="KW-0233">DNA recombination</keyword>
<comment type="similarity">
    <text evidence="1">Belongs to the RuvC family.</text>
</comment>
<dbReference type="SUPFAM" id="SSF53098">
    <property type="entry name" value="Ribonuclease H-like"/>
    <property type="match status" value="1"/>
</dbReference>
<evidence type="ECO:0000313" key="7">
    <source>
        <dbReference type="EMBL" id="WNF33817.1"/>
    </source>
</evidence>